<dbReference type="InterPro" id="IPR006530">
    <property type="entry name" value="YD"/>
</dbReference>
<name>A0ABS3UCQ3_9ACTN</name>
<evidence type="ECO:0000256" key="2">
    <source>
        <dbReference type="SAM" id="MobiDB-lite"/>
    </source>
</evidence>
<evidence type="ECO:0000256" key="1">
    <source>
        <dbReference type="ARBA" id="ARBA00022737"/>
    </source>
</evidence>
<proteinExistence type="predicted"/>
<comment type="caution">
    <text evidence="4">The sequence shown here is derived from an EMBL/GenBank/DDBJ whole genome shotgun (WGS) entry which is preliminary data.</text>
</comment>
<dbReference type="InterPro" id="IPR050708">
    <property type="entry name" value="T6SS_VgrG/RHS"/>
</dbReference>
<sequence>MSKRNHRQFLRRRKMQTPSQTLRAILITSLLASSIGQLPLTAAAEAAAAKPQDVKGIKVAPVEAKPLPEYTADDRELTEADIPPDPTVAAKEQAVDLTQQGTARVQAGALAVSVEPVASTPTLQGTPQQDTASVRKLKVSSLSRAATAALGVKGIAVRLARADGSNLGGRVRLTVGYQPVAGLFNNEALSRLRLVRLEDGHPIPSTNDPRTGTVSATVEVSGAATASTFALTTAAEGENGDYSATSLTQASTWQVSQQNGAFAWSYPMNVPKPPGSFSPDLSLGYSSAAIDGRTSGNNTQGSWIGDGWSFDPGFIERSYRTCSDDQDEQSGKEPNSKDIHGGDQCWFDDNATMSFNGSATELVKVASSENDADDTTVLYRGKADDGSRIEQIKGDIANGDDDKTYWRLTTVNGIQYYFGRGKTDGGSSDGASTNSTWTVPVYSNHPGEPGYNEKFAEARKTRAWRWNLDYAIDLNRNTVTYFYAKEEGAYAREGDEQKRTTYDRAGYLTKIEYGSRSNAAATARPVNRVLFDVADRCIGTCFTSAGKPIAKRFPDAPWDQYCDAAPCSVAQYAPTFWTAKRLANVRTQVYTGSGDAYTTVDSYALAHAYLQAGGNESTPMWLKSITHTGHVTTAGGPAVTDPPVVFNPNADVMPNRVNTPNGHSSLFRNRIQSITTESGGQIGITYSKPECDGITLPKPWANGKRCFPQYYGAEGEEATLDWFNKYVVTRVDVYDNTGGFEHQQTNYDYLDTPAWAYDNSQLTDPKKRTWGDFRGYGRVQIRTGVDTDTQSRTEYRYFRGLNGDPQPENEVLPPKGTPRNVQVTDSLGGTVTDHEALAGMLREQITYNGNDWISGTLNNPAVQGPTATAGTLKAWRTHAGSERQRTKLANGGTRWTATITKVNADHMISELHDAGDEAVAGDDRCTRMEYARNETAWILDRVKRKLVDGADCTAGSKPATVISDTRSYYDDKNDYGTAPTRGLAVRIDELDHFDGSTPVFVTSVRTGHDELGRAIQQTDALNNTTRTDYTPATGGPVTQTKVTNQLGHTVINTLNPALGLAVKVTDVNGLITESAFDGNGRLLKVWAPGRSRATYPNDPSVSYTYNVSKTASTSIVTKQLIASGTKNYRTTIALYDGMLRLRQTQTQTLAGGRAITETVYNSRGLVVWASNPYYDIDNSPPSTTLVTAVRRPEIPSLTTNIYDGAGRITDAIYTVNGDEAWRERTSYLGERTNVTPPRGGIPTTTITDAHGRLTDLRQYKDPAKLGSDDPATFERTIYQYTNRDQLKSVTGPGNNTWTYTYDLRGNKIRTDDPDTGISTSGYDTLGRLSWTKDARQKATFFKYDELGRKTAAREGAEDGRLLAEWTYDTLAYGVAKPATATQYEYDANGNRAAYITATTGYDAAGRPKGTSVTVPANDSGLCVSGETNPCTYTQTFGYRPNGGLEKVTTPAVAGLPAETVTTLFNTIGLPNGLIGKQIYAQEIVYNQLDDLIGQNLGEHGNRVALTYGYDDATGRKTTFNAVPELKNDVYNLRYKYNEAGTIEAITDTPDGGQAAETQCFQYDALNRLTEAWSQATNTCANTPTPTVVAGPAAYWRSYTYDPAGNRKTETIHQSTDITRTYNYPPSAGVAGSKPHAVTSITGSGGSTAVHQYAYDANGNTLCRPTSTAANQCAADGTAGTGSQALVWNHQNRLSSSTDATGATSYTYDAGGSRLIRRDPGGATLYLPGGIEIRKPKSGNATGTRYYSHAGSAIAVRTPTTLTWLINDHQGTATATVSSDAALTATRRRTTPFGEDRGVKPTSWPGEKGFVGGTRDNTGLTHLGAREYDPAIGRFVSVDPIMDLANPQQWSAYSYANNSPISSSDPTGLLPKCTEESANRVCGGGGGGGGGGGPAPGEDGGNSTGGNDGGSSSDTKEVLPRVEQHVKCFPEWLCEGWELLWDNVEANADAIVDIAVGTAEAAVGVGLVGASTPVVAAGGIAIVGSDGLLIWVGAPAVAAGVAGIVTGAGFAVDGAARLGNGFSRLQWNNQATRGGAGGAKRKVTIDDDHIKNGHTPEGIFSTDSSKTEWVPGTTPESRRAMIEEVLEKGRVNKNTGNRDGVVKELRFKNPVGYKRDLKRTPLYTMRVYFDPAENFVRNAFPVP</sequence>
<keyword evidence="5" id="KW-1185">Reference proteome</keyword>
<dbReference type="RefSeq" id="WP_208465769.1">
    <property type="nucleotide sequence ID" value="NZ_JAGFNS010000002.1"/>
</dbReference>
<keyword evidence="1" id="KW-0677">Repeat</keyword>
<evidence type="ECO:0000313" key="5">
    <source>
        <dbReference type="Proteomes" id="UP000679690"/>
    </source>
</evidence>
<reference evidence="4 5" key="1">
    <citation type="submission" date="2021-03" db="EMBL/GenBank/DDBJ databases">
        <title>Actinoplanes flavus sp. nov., a novel actinomycete isolated from Coconut Palm rhizosphere soil.</title>
        <authorList>
            <person name="Luo X."/>
        </authorList>
    </citation>
    <scope>NUCLEOTIDE SEQUENCE [LARGE SCALE GENOMIC DNA]</scope>
    <source>
        <strain evidence="4 5">NEAU-H7</strain>
    </source>
</reference>
<dbReference type="NCBIfam" id="TIGR01643">
    <property type="entry name" value="YD_repeat_2x"/>
    <property type="match status" value="2"/>
</dbReference>
<dbReference type="Pfam" id="PF25023">
    <property type="entry name" value="TEN_YD-shell"/>
    <property type="match status" value="1"/>
</dbReference>
<dbReference type="InterPro" id="IPR022385">
    <property type="entry name" value="Rhs_assc_core"/>
</dbReference>
<evidence type="ECO:0000259" key="3">
    <source>
        <dbReference type="Pfam" id="PF25023"/>
    </source>
</evidence>
<dbReference type="Gene3D" id="2.180.10.10">
    <property type="entry name" value="RHS repeat-associated core"/>
    <property type="match status" value="2"/>
</dbReference>
<dbReference type="InterPro" id="IPR056823">
    <property type="entry name" value="TEN-like_YD-shell"/>
</dbReference>
<protein>
    <submittedName>
        <fullName evidence="4">RHS repeat-associated core domain-containing protein</fullName>
    </submittedName>
</protein>
<feature type="compositionally biased region" description="Basic and acidic residues" evidence="2">
    <location>
        <begin position="321"/>
        <end position="341"/>
    </location>
</feature>
<organism evidence="4 5">
    <name type="scientific">Actinoplanes flavus</name>
    <dbReference type="NCBI Taxonomy" id="2820290"/>
    <lineage>
        <taxon>Bacteria</taxon>
        <taxon>Bacillati</taxon>
        <taxon>Actinomycetota</taxon>
        <taxon>Actinomycetes</taxon>
        <taxon>Micromonosporales</taxon>
        <taxon>Micromonosporaceae</taxon>
        <taxon>Actinoplanes</taxon>
    </lineage>
</organism>
<dbReference type="EMBL" id="JAGFNS010000002">
    <property type="protein sequence ID" value="MBO3736552.1"/>
    <property type="molecule type" value="Genomic_DNA"/>
</dbReference>
<evidence type="ECO:0000313" key="4">
    <source>
        <dbReference type="EMBL" id="MBO3736552.1"/>
    </source>
</evidence>
<dbReference type="NCBIfam" id="TIGR03696">
    <property type="entry name" value="Rhs_assc_core"/>
    <property type="match status" value="1"/>
</dbReference>
<feature type="compositionally biased region" description="Gly residues" evidence="2">
    <location>
        <begin position="1883"/>
        <end position="1908"/>
    </location>
</feature>
<feature type="domain" description="Teneurin-like YD-shell" evidence="3">
    <location>
        <begin position="1596"/>
        <end position="1860"/>
    </location>
</feature>
<dbReference type="Proteomes" id="UP000679690">
    <property type="component" value="Unassembled WGS sequence"/>
</dbReference>
<feature type="region of interest" description="Disordered" evidence="2">
    <location>
        <begin position="2051"/>
        <end position="2074"/>
    </location>
</feature>
<dbReference type="PANTHER" id="PTHR32305:SF17">
    <property type="entry name" value="TRNA NUCLEASE WAPA"/>
    <property type="match status" value="1"/>
</dbReference>
<accession>A0ABS3UCQ3</accession>
<dbReference type="PANTHER" id="PTHR32305">
    <property type="match status" value="1"/>
</dbReference>
<feature type="region of interest" description="Disordered" evidence="2">
    <location>
        <begin position="321"/>
        <end position="343"/>
    </location>
</feature>
<feature type="region of interest" description="Disordered" evidence="2">
    <location>
        <begin position="1791"/>
        <end position="1817"/>
    </location>
</feature>
<feature type="region of interest" description="Disordered" evidence="2">
    <location>
        <begin position="1883"/>
        <end position="1916"/>
    </location>
</feature>
<gene>
    <name evidence="4" type="ORF">J5X75_03350</name>
</gene>